<dbReference type="Pfam" id="PF17802">
    <property type="entry name" value="SpaA"/>
    <property type="match status" value="3"/>
</dbReference>
<dbReference type="PANTHER" id="PTHR36108:SF13">
    <property type="entry name" value="COLOSSIN-B-RELATED"/>
    <property type="match status" value="1"/>
</dbReference>
<organism evidence="9 10">
    <name type="scientific">Lactococcus lactis</name>
    <dbReference type="NCBI Taxonomy" id="1358"/>
    <lineage>
        <taxon>Bacteria</taxon>
        <taxon>Bacillati</taxon>
        <taxon>Bacillota</taxon>
        <taxon>Bacilli</taxon>
        <taxon>Lactobacillales</taxon>
        <taxon>Streptococcaceae</taxon>
        <taxon>Lactococcus</taxon>
    </lineage>
</organism>
<evidence type="ECO:0000259" key="8">
    <source>
        <dbReference type="PROSITE" id="PS50847"/>
    </source>
</evidence>
<dbReference type="EMBL" id="JARQDL010000003">
    <property type="protein sequence ID" value="MDT2945385.1"/>
    <property type="molecule type" value="Genomic_DNA"/>
</dbReference>
<feature type="compositionally biased region" description="Basic and acidic residues" evidence="6">
    <location>
        <begin position="894"/>
        <end position="919"/>
    </location>
</feature>
<evidence type="ECO:0000256" key="4">
    <source>
        <dbReference type="ARBA" id="ARBA00022729"/>
    </source>
</evidence>
<name>A0AAW8UBS8_9LACT</name>
<sequence length="1272" mass="136677">MKNKQTRCRSWKKGKQWLYSAGVLAVLVGGAVTLPTIVSNITIHAQAAVTMPSGFDQIGSIGSAPVFETKGVQWTNIQAGVDALAKDSNADYYVGSKSKDGKGQAVGWYNGQTQFQADGARQTLGSLASADPNDLTQPSYSFIKKAIMSSADGFTDSDYYTYANSAGQAVGVHNVGQAFDVKNGKYVPIGIKVTINDAKYYDSNEATTPRDVFNDGYKLLVTARNDGRGNITLGYVVVMTGVSATDHGGGGEGGGGGGTGNTTGGCTTGIPDSVNVTLTYVNEKTGQTLPNNSLSVMKVADIDAGQSSTLQQVGVLGYIISNPSDIELKNNVLTAKTNATVSQDASTLDKNSFISVQTQNSFSLKFTDTLGNQNQGSIIESLFGSQSATAPEPVGYLQLDKTTVQYGDNLPNNFYDFNDLKFQVIDKDGKIVQTLTLDKDGKSPKSKGLPAGDYTLHEVSDKWSNTGQTEHPDVKVTIKSGETTTVSGDKLANTAVQGQISITKKGVESGDAMWNGNYTLAGNEFKITSLTDGKTYTLTTDAKGKAQTGKIPLGKYKVEETKASNGFVNTFKPVEVELTYKDNKTEVVFGDAKGTNQEVKGQNKIGKEDAVTGKDEDGKGNMKTAKYALHYNDVSTGSSAHRVGDPVNWKDIPNAKLLVGDKVSEATINGSVVKFGDNVVIDVDDENLEASVGNLAAGKYYWVEVDAGEGYTVDSVKHEFEIQKKDDKTPNIVTTDTASQEKLVNAKVVIRKQTENEGGSTNSGYNGVEFEAAPINGTKADPVKFTTGIDPVSGEDGYASALLAYGEWKITETKGIPGYDDIKPIYVRMTHDTKKDLLTVESSNYEDYHVLISSRTYNMTDDATGDNPNTDGLIIAGNVSSNNPVAPLSPMTYTDKETPEPSDEKPSIDIEKANGDKMPDAGNGNYSDKDNNVANDHDTKDTALEVKPDKETPLSFKITNNGTEDLTHIKFTDKTIQGKLDVKDIKWTFNGKALTLNDKGEFLTSDKQLLVIKPKEVIEIHGQLPAMGWSQYHGDEAEVTAQGVKSHENVGDKDKWYSKTPKPEPAIDTEKANDGIPEAGKGNDQDKDNNVKNDHDTEDTAANIEAGKTTEIDFSFTNVGNETLINLKPVDKTISGKVDVTKITYTYKGKTLTLDKDGYFALDGKRLELPVGDTISAKGTLPALETGEVHGDEITITAMGKDSKIPVKDHDKWYGKTPKKATPETPSKPNLTIILPNTGTKVMAWLTGLGIVILGSVLGGAIWYKKKKKDDQ</sequence>
<dbReference type="Gene3D" id="2.60.40.10">
    <property type="entry name" value="Immunoglobulins"/>
    <property type="match status" value="3"/>
</dbReference>
<keyword evidence="7" id="KW-0812">Transmembrane</keyword>
<feature type="region of interest" description="Disordered" evidence="6">
    <location>
        <begin position="1047"/>
        <end position="1105"/>
    </location>
</feature>
<dbReference type="PANTHER" id="PTHR36108">
    <property type="entry name" value="COLOSSIN-B-RELATED"/>
    <property type="match status" value="1"/>
</dbReference>
<evidence type="ECO:0000256" key="2">
    <source>
        <dbReference type="ARBA" id="ARBA00022512"/>
    </source>
</evidence>
<evidence type="ECO:0000313" key="10">
    <source>
        <dbReference type="Proteomes" id="UP001250218"/>
    </source>
</evidence>
<gene>
    <name evidence="9" type="ORF">P7I04_04940</name>
</gene>
<dbReference type="RefSeq" id="WP_311843538.1">
    <property type="nucleotide sequence ID" value="NZ_JARQDC010000002.1"/>
</dbReference>
<dbReference type="Pfam" id="PF00746">
    <property type="entry name" value="Gram_pos_anchor"/>
    <property type="match status" value="1"/>
</dbReference>
<dbReference type="InterPro" id="IPR019931">
    <property type="entry name" value="LPXTG_anchor"/>
</dbReference>
<evidence type="ECO:0000256" key="6">
    <source>
        <dbReference type="SAM" id="MobiDB-lite"/>
    </source>
</evidence>
<feature type="domain" description="Gram-positive cocci surface proteins LPxTG" evidence="8">
    <location>
        <begin position="1235"/>
        <end position="1272"/>
    </location>
</feature>
<dbReference type="AlphaFoldDB" id="A0AAW8UBS8"/>
<dbReference type="Proteomes" id="UP001250218">
    <property type="component" value="Unassembled WGS sequence"/>
</dbReference>
<reference evidence="9" key="1">
    <citation type="submission" date="2023-03" db="EMBL/GenBank/DDBJ databases">
        <authorList>
            <person name="Shen W."/>
            <person name="Cai J."/>
        </authorList>
    </citation>
    <scope>NUCLEOTIDE SEQUENCE</scope>
    <source>
        <strain evidence="9">Y37</strain>
    </source>
</reference>
<keyword evidence="3" id="KW-0964">Secreted</keyword>
<dbReference type="InterPro" id="IPR041033">
    <property type="entry name" value="SpaA_PFL_dom_1"/>
</dbReference>
<keyword evidence="5" id="KW-0572">Peptidoglycan-anchor</keyword>
<proteinExistence type="inferred from homology"/>
<evidence type="ECO:0000256" key="3">
    <source>
        <dbReference type="ARBA" id="ARBA00022525"/>
    </source>
</evidence>
<keyword evidence="2" id="KW-0134">Cell wall</keyword>
<keyword evidence="7" id="KW-0472">Membrane</keyword>
<dbReference type="SUPFAM" id="SSF49478">
    <property type="entry name" value="Cna protein B-type domain"/>
    <property type="match status" value="1"/>
</dbReference>
<evidence type="ECO:0000256" key="7">
    <source>
        <dbReference type="SAM" id="Phobius"/>
    </source>
</evidence>
<evidence type="ECO:0000256" key="5">
    <source>
        <dbReference type="ARBA" id="ARBA00023088"/>
    </source>
</evidence>
<keyword evidence="4" id="KW-0732">Signal</keyword>
<feature type="compositionally biased region" description="Basic and acidic residues" evidence="6">
    <location>
        <begin position="1081"/>
        <end position="1095"/>
    </location>
</feature>
<feature type="transmembrane region" description="Helical" evidence="7">
    <location>
        <begin position="1242"/>
        <end position="1264"/>
    </location>
</feature>
<feature type="compositionally biased region" description="Basic and acidic residues" evidence="6">
    <location>
        <begin position="927"/>
        <end position="947"/>
    </location>
</feature>
<feature type="compositionally biased region" description="Basic and acidic residues" evidence="6">
    <location>
        <begin position="1047"/>
        <end position="1057"/>
    </location>
</feature>
<dbReference type="NCBIfam" id="TIGR01167">
    <property type="entry name" value="LPXTG_anchor"/>
    <property type="match status" value="1"/>
</dbReference>
<evidence type="ECO:0000256" key="1">
    <source>
        <dbReference type="ARBA" id="ARBA00007257"/>
    </source>
</evidence>
<comment type="similarity">
    <text evidence="1">Belongs to the serine-aspartate repeat-containing protein (SDr) family.</text>
</comment>
<protein>
    <submittedName>
        <fullName evidence="9">SpaA isopeptide-forming pilin-related protein</fullName>
    </submittedName>
</protein>
<dbReference type="PROSITE" id="PS50847">
    <property type="entry name" value="GRAM_POS_ANCHORING"/>
    <property type="match status" value="1"/>
</dbReference>
<keyword evidence="7" id="KW-1133">Transmembrane helix</keyword>
<feature type="region of interest" description="Disordered" evidence="6">
    <location>
        <begin position="879"/>
        <end position="947"/>
    </location>
</feature>
<evidence type="ECO:0000313" key="9">
    <source>
        <dbReference type="EMBL" id="MDT2945385.1"/>
    </source>
</evidence>
<dbReference type="InterPro" id="IPR013783">
    <property type="entry name" value="Ig-like_fold"/>
</dbReference>
<accession>A0AAW8UBS8</accession>
<comment type="caution">
    <text evidence="9">The sequence shown here is derived from an EMBL/GenBank/DDBJ whole genome shotgun (WGS) entry which is preliminary data.</text>
</comment>